<keyword evidence="3" id="KW-1185">Reference proteome</keyword>
<feature type="signal peptide" evidence="1">
    <location>
        <begin position="1"/>
        <end position="17"/>
    </location>
</feature>
<dbReference type="AlphaFoldDB" id="A0A814CJX6"/>
<evidence type="ECO:0000313" key="3">
    <source>
        <dbReference type="Proteomes" id="UP000663879"/>
    </source>
</evidence>
<dbReference type="EMBL" id="CAJNOC010002578">
    <property type="protein sequence ID" value="CAF0941080.1"/>
    <property type="molecule type" value="Genomic_DNA"/>
</dbReference>
<evidence type="ECO:0000313" key="2">
    <source>
        <dbReference type="EMBL" id="CAF0941080.1"/>
    </source>
</evidence>
<accession>A0A814CJX6</accession>
<comment type="caution">
    <text evidence="2">The sequence shown here is derived from an EMBL/GenBank/DDBJ whole genome shotgun (WGS) entry which is preliminary data.</text>
</comment>
<sequence>MIKSILCVVLLAFAVSAIPIENQKDLLSTALQLFGLDQVWSTVQALGTSTVAQLTAIVTQLLFAGSQLWEQAKLVFAQLVADLTSHAGDAVPLVSQAIAQLNQLLAQGGK</sequence>
<protein>
    <submittedName>
        <fullName evidence="2">Uncharacterized protein</fullName>
    </submittedName>
</protein>
<reference evidence="2" key="1">
    <citation type="submission" date="2021-02" db="EMBL/GenBank/DDBJ databases">
        <authorList>
            <person name="Nowell W R."/>
        </authorList>
    </citation>
    <scope>NUCLEOTIDE SEQUENCE</scope>
    <source>
        <strain evidence="2">Ploen Becks lab</strain>
    </source>
</reference>
<gene>
    <name evidence="2" type="ORF">OXX778_LOCUS13431</name>
</gene>
<organism evidence="2 3">
    <name type="scientific">Brachionus calyciflorus</name>
    <dbReference type="NCBI Taxonomy" id="104777"/>
    <lineage>
        <taxon>Eukaryota</taxon>
        <taxon>Metazoa</taxon>
        <taxon>Spiralia</taxon>
        <taxon>Gnathifera</taxon>
        <taxon>Rotifera</taxon>
        <taxon>Eurotatoria</taxon>
        <taxon>Monogononta</taxon>
        <taxon>Pseudotrocha</taxon>
        <taxon>Ploima</taxon>
        <taxon>Brachionidae</taxon>
        <taxon>Brachionus</taxon>
    </lineage>
</organism>
<name>A0A814CJX6_9BILA</name>
<keyword evidence="1" id="KW-0732">Signal</keyword>
<evidence type="ECO:0000256" key="1">
    <source>
        <dbReference type="SAM" id="SignalP"/>
    </source>
</evidence>
<feature type="chain" id="PRO_5033057757" evidence="1">
    <location>
        <begin position="18"/>
        <end position="110"/>
    </location>
</feature>
<proteinExistence type="predicted"/>
<dbReference type="Proteomes" id="UP000663879">
    <property type="component" value="Unassembled WGS sequence"/>
</dbReference>